<dbReference type="Pfam" id="PF13439">
    <property type="entry name" value="Glyco_transf_4"/>
    <property type="match status" value="1"/>
</dbReference>
<dbReference type="Proteomes" id="UP000675940">
    <property type="component" value="Unassembled WGS sequence"/>
</dbReference>
<name>A0A940MLN5_9RHOB</name>
<proteinExistence type="predicted"/>
<protein>
    <submittedName>
        <fullName evidence="2">Glycosyltransferase family 4 protein</fullName>
    </submittedName>
</protein>
<dbReference type="PANTHER" id="PTHR12526">
    <property type="entry name" value="GLYCOSYLTRANSFERASE"/>
    <property type="match status" value="1"/>
</dbReference>
<feature type="domain" description="Glycosyltransferase subfamily 4-like N-terminal" evidence="1">
    <location>
        <begin position="18"/>
        <end position="176"/>
    </location>
</feature>
<gene>
    <name evidence="2" type="ORF">J5474_16690</name>
</gene>
<dbReference type="Pfam" id="PF13692">
    <property type="entry name" value="Glyco_trans_1_4"/>
    <property type="match status" value="1"/>
</dbReference>
<evidence type="ECO:0000313" key="2">
    <source>
        <dbReference type="EMBL" id="MBP0484120.1"/>
    </source>
</evidence>
<dbReference type="InterPro" id="IPR028098">
    <property type="entry name" value="Glyco_trans_4-like_N"/>
</dbReference>
<keyword evidence="3" id="KW-1185">Reference proteome</keyword>
<dbReference type="RefSeq" id="WP_209362167.1">
    <property type="nucleotide sequence ID" value="NZ_JAGISH010000010.1"/>
</dbReference>
<evidence type="ECO:0000313" key="3">
    <source>
        <dbReference type="Proteomes" id="UP000675940"/>
    </source>
</evidence>
<evidence type="ECO:0000259" key="1">
    <source>
        <dbReference type="Pfam" id="PF13439"/>
    </source>
</evidence>
<accession>A0A940MLN5</accession>
<dbReference type="SUPFAM" id="SSF53756">
    <property type="entry name" value="UDP-Glycosyltransferase/glycogen phosphorylase"/>
    <property type="match status" value="1"/>
</dbReference>
<dbReference type="GO" id="GO:0016757">
    <property type="term" value="F:glycosyltransferase activity"/>
    <property type="evidence" value="ECO:0007669"/>
    <property type="project" value="UniProtKB-ARBA"/>
</dbReference>
<comment type="caution">
    <text evidence="2">The sequence shown here is derived from an EMBL/GenBank/DDBJ whole genome shotgun (WGS) entry which is preliminary data.</text>
</comment>
<organism evidence="2 3">
    <name type="scientific">Sagittula salina</name>
    <dbReference type="NCBI Taxonomy" id="2820268"/>
    <lineage>
        <taxon>Bacteria</taxon>
        <taxon>Pseudomonadati</taxon>
        <taxon>Pseudomonadota</taxon>
        <taxon>Alphaproteobacteria</taxon>
        <taxon>Rhodobacterales</taxon>
        <taxon>Roseobacteraceae</taxon>
        <taxon>Sagittula</taxon>
    </lineage>
</organism>
<sequence length="377" mass="41093">MRIAVVSHIRHPIAAPFMGGMEAHSWHLVRGLVARGHDVTLFASGDSDPGGARLVPVVAHHYDRDYPWGDYHGSQVLNAHCDAGFTAVLPMLASGDFDVIHNNSLHRYPPRLARRDRIPMLSSMHVPPFGALQQAVHDSAAPWSRFTVCSNAQRRAWWPEGAPPEAHVVGNGIDLSAWPFRAEGDGTAVWAGRITPNKGLHLAVQAAAVADLPLRIFGTMEDAAYFERAVRPHLTEAIRYEGHLPGDLLANEICRASVLLFTPLWDEPFGLVAIEAMACGVPVAATEMGAVREVIGDAGCYAPPDDVTALARALRRATAIDRQVPRTRVAERFSLEAMLDAYEELYERCMAGVRAGQLPEVRFAPIMLPPPVEIAAE</sequence>
<dbReference type="Gene3D" id="3.40.50.2000">
    <property type="entry name" value="Glycogen Phosphorylase B"/>
    <property type="match status" value="2"/>
</dbReference>
<reference evidence="2" key="1">
    <citation type="submission" date="2021-03" db="EMBL/GenBank/DDBJ databases">
        <title>Sagittula salina sp. nov. strain M10.9X isolated from the marine waste.</title>
        <authorList>
            <person name="Satari L."/>
            <person name="Molina-Menor E."/>
            <person name="Vidal-Verdu A."/>
            <person name="Pascual J."/>
            <person name="Pereto J."/>
            <person name="Porcar M."/>
        </authorList>
    </citation>
    <scope>NUCLEOTIDE SEQUENCE</scope>
    <source>
        <strain evidence="2">M10.9X</strain>
    </source>
</reference>
<dbReference type="EMBL" id="JAGISH010000010">
    <property type="protein sequence ID" value="MBP0484120.1"/>
    <property type="molecule type" value="Genomic_DNA"/>
</dbReference>
<dbReference type="PANTHER" id="PTHR12526:SF595">
    <property type="entry name" value="BLL5217 PROTEIN"/>
    <property type="match status" value="1"/>
</dbReference>
<dbReference type="CDD" id="cd03802">
    <property type="entry name" value="GT4_AviGT4-like"/>
    <property type="match status" value="1"/>
</dbReference>
<dbReference type="AlphaFoldDB" id="A0A940MLN5"/>